<proteinExistence type="predicted"/>
<dbReference type="EMBL" id="CAJOBZ010000011">
    <property type="protein sequence ID" value="CAF4832377.1"/>
    <property type="molecule type" value="Genomic_DNA"/>
</dbReference>
<dbReference type="OrthoDB" id="6924702at2759"/>
<dbReference type="AlphaFoldDB" id="A0A821QV94"/>
<comment type="caution">
    <text evidence="2">The sequence shown here is derived from an EMBL/GenBank/DDBJ whole genome shotgun (WGS) entry which is preliminary data.</text>
</comment>
<organism evidence="2 3">
    <name type="scientific">Pieris macdunnoughi</name>
    <dbReference type="NCBI Taxonomy" id="345717"/>
    <lineage>
        <taxon>Eukaryota</taxon>
        <taxon>Metazoa</taxon>
        <taxon>Ecdysozoa</taxon>
        <taxon>Arthropoda</taxon>
        <taxon>Hexapoda</taxon>
        <taxon>Insecta</taxon>
        <taxon>Pterygota</taxon>
        <taxon>Neoptera</taxon>
        <taxon>Endopterygota</taxon>
        <taxon>Lepidoptera</taxon>
        <taxon>Glossata</taxon>
        <taxon>Ditrysia</taxon>
        <taxon>Papilionoidea</taxon>
        <taxon>Pieridae</taxon>
        <taxon>Pierinae</taxon>
        <taxon>Pieris</taxon>
    </lineage>
</organism>
<gene>
    <name evidence="2" type="ORF">PMACD_LOCUS5430</name>
</gene>
<evidence type="ECO:0000256" key="1">
    <source>
        <dbReference type="SAM" id="MobiDB-lite"/>
    </source>
</evidence>
<dbReference type="Proteomes" id="UP000663880">
    <property type="component" value="Unassembled WGS sequence"/>
</dbReference>
<accession>A0A821QV94</accession>
<reference evidence="2" key="1">
    <citation type="submission" date="2021-02" db="EMBL/GenBank/DDBJ databases">
        <authorList>
            <person name="Steward A R."/>
        </authorList>
    </citation>
    <scope>NUCLEOTIDE SEQUENCE</scope>
</reference>
<sequence length="125" mass="14543">MVMDVCILPCLTYGSQTWVYTIKARNTLLTQHAMERSMLRLRRIHKVSNKTIRERTNVTDILKHALKMKWRWAGHVARVARPKMGSQNHEMERPPSEQTSGQTKNKVDGRYCQSGRHKLARESKG</sequence>
<protein>
    <submittedName>
        <fullName evidence="2">Uncharacterized protein</fullName>
    </submittedName>
</protein>
<feature type="region of interest" description="Disordered" evidence="1">
    <location>
        <begin position="81"/>
        <end position="125"/>
    </location>
</feature>
<evidence type="ECO:0000313" key="2">
    <source>
        <dbReference type="EMBL" id="CAF4832377.1"/>
    </source>
</evidence>
<evidence type="ECO:0000313" key="3">
    <source>
        <dbReference type="Proteomes" id="UP000663880"/>
    </source>
</evidence>
<name>A0A821QV94_9NEOP</name>
<keyword evidence="3" id="KW-1185">Reference proteome</keyword>